<feature type="transmembrane region" description="Helical" evidence="7">
    <location>
        <begin position="486"/>
        <end position="504"/>
    </location>
</feature>
<dbReference type="InterPro" id="IPR020846">
    <property type="entry name" value="MFS_dom"/>
</dbReference>
<reference evidence="10" key="1">
    <citation type="submission" date="2025-08" db="UniProtKB">
        <authorList>
            <consortium name="RefSeq"/>
        </authorList>
    </citation>
    <scope>IDENTIFICATION</scope>
</reference>
<feature type="transmembrane region" description="Helical" evidence="7">
    <location>
        <begin position="116"/>
        <end position="139"/>
    </location>
</feature>
<comment type="subcellular location">
    <subcellularLocation>
        <location evidence="1">Membrane</location>
        <topology evidence="1">Multi-pass membrane protein</topology>
    </subcellularLocation>
</comment>
<keyword evidence="4 7" id="KW-1133">Transmembrane helix</keyword>
<feature type="transmembrane region" description="Helical" evidence="7">
    <location>
        <begin position="371"/>
        <end position="391"/>
    </location>
</feature>
<dbReference type="GO" id="GO:0022857">
    <property type="term" value="F:transmembrane transporter activity"/>
    <property type="evidence" value="ECO:0007669"/>
    <property type="project" value="InterPro"/>
</dbReference>
<comment type="similarity">
    <text evidence="2">Belongs to the major facilitator superfamily. MFSD6 family.</text>
</comment>
<feature type="transmembrane region" description="Helical" evidence="7">
    <location>
        <begin position="176"/>
        <end position="195"/>
    </location>
</feature>
<dbReference type="AlphaFoldDB" id="A0A8B7XZ56"/>
<keyword evidence="3 7" id="KW-0812">Transmembrane</keyword>
<proteinExistence type="inferred from homology"/>
<dbReference type="OrthoDB" id="5989317at2759"/>
<dbReference type="GeneID" id="110976254"/>
<evidence type="ECO:0000256" key="6">
    <source>
        <dbReference type="SAM" id="MobiDB-lite"/>
    </source>
</evidence>
<evidence type="ECO:0000256" key="2">
    <source>
        <dbReference type="ARBA" id="ARBA00005241"/>
    </source>
</evidence>
<feature type="transmembrane region" description="Helical" evidence="7">
    <location>
        <begin position="452"/>
        <end position="474"/>
    </location>
</feature>
<dbReference type="GO" id="GO:0005886">
    <property type="term" value="C:plasma membrane"/>
    <property type="evidence" value="ECO:0007669"/>
    <property type="project" value="TreeGrafter"/>
</dbReference>
<dbReference type="KEGG" id="aplc:110976254"/>
<dbReference type="PANTHER" id="PTHR16172:SF2">
    <property type="entry name" value="MAJOR FACILITATOR SUPERFAMILY DOMAIN-CONTAINING PROTEIN 6"/>
    <property type="match status" value="1"/>
</dbReference>
<evidence type="ECO:0000256" key="3">
    <source>
        <dbReference type="ARBA" id="ARBA00022692"/>
    </source>
</evidence>
<accession>A0A8B7XZ56</accession>
<evidence type="ECO:0000256" key="5">
    <source>
        <dbReference type="ARBA" id="ARBA00023136"/>
    </source>
</evidence>
<feature type="transmembrane region" description="Helical" evidence="7">
    <location>
        <begin position="146"/>
        <end position="164"/>
    </location>
</feature>
<dbReference type="OMA" id="FAYCINM"/>
<evidence type="ECO:0000256" key="1">
    <source>
        <dbReference type="ARBA" id="ARBA00004141"/>
    </source>
</evidence>
<dbReference type="Pfam" id="PF12832">
    <property type="entry name" value="MFS_1_like"/>
    <property type="match status" value="1"/>
</dbReference>
<keyword evidence="9" id="KW-1185">Reference proteome</keyword>
<dbReference type="SUPFAM" id="SSF103473">
    <property type="entry name" value="MFS general substrate transporter"/>
    <property type="match status" value="1"/>
</dbReference>
<gene>
    <name evidence="10" type="primary">LOC110976254</name>
</gene>
<evidence type="ECO:0000259" key="8">
    <source>
        <dbReference type="PROSITE" id="PS50850"/>
    </source>
</evidence>
<name>A0A8B7XZ56_ACAPL</name>
<feature type="transmembrane region" description="Helical" evidence="7">
    <location>
        <begin position="548"/>
        <end position="567"/>
    </location>
</feature>
<evidence type="ECO:0000256" key="4">
    <source>
        <dbReference type="ARBA" id="ARBA00022989"/>
    </source>
</evidence>
<dbReference type="InterPro" id="IPR036259">
    <property type="entry name" value="MFS_trans_sf"/>
</dbReference>
<keyword evidence="5 7" id="KW-0472">Membrane</keyword>
<organism evidence="9 10">
    <name type="scientific">Acanthaster planci</name>
    <name type="common">Crown-of-thorns starfish</name>
    <dbReference type="NCBI Taxonomy" id="133434"/>
    <lineage>
        <taxon>Eukaryota</taxon>
        <taxon>Metazoa</taxon>
        <taxon>Echinodermata</taxon>
        <taxon>Eleutherozoa</taxon>
        <taxon>Asterozoa</taxon>
        <taxon>Asteroidea</taxon>
        <taxon>Valvatacea</taxon>
        <taxon>Valvatida</taxon>
        <taxon>Acanthasteridae</taxon>
        <taxon>Acanthaster</taxon>
    </lineage>
</organism>
<feature type="transmembrane region" description="Helical" evidence="7">
    <location>
        <begin position="607"/>
        <end position="627"/>
    </location>
</feature>
<evidence type="ECO:0000313" key="10">
    <source>
        <dbReference type="RefSeq" id="XP_022085051.1"/>
    </source>
</evidence>
<protein>
    <submittedName>
        <fullName evidence="10">Major facilitator superfamily domain-containing protein 6-like</fullName>
    </submittedName>
</protein>
<feature type="transmembrane region" description="Helical" evidence="7">
    <location>
        <begin position="403"/>
        <end position="431"/>
    </location>
</feature>
<dbReference type="InterPro" id="IPR051717">
    <property type="entry name" value="MFS_MFSD6"/>
</dbReference>
<feature type="transmembrane region" description="Helical" evidence="7">
    <location>
        <begin position="579"/>
        <end position="601"/>
    </location>
</feature>
<feature type="region of interest" description="Disordered" evidence="6">
    <location>
        <begin position="52"/>
        <end position="71"/>
    </location>
</feature>
<dbReference type="Gene3D" id="1.20.1250.20">
    <property type="entry name" value="MFS general substrate transporter like domains"/>
    <property type="match status" value="2"/>
</dbReference>
<dbReference type="InterPro" id="IPR024989">
    <property type="entry name" value="MFS_assoc_dom"/>
</dbReference>
<sequence length="650" mass="71525">MAKPTFNYMPCLRCYYCEFLVMSTPAMETGNQRQIRLARVIASYQAAAADEDAAPSSAGATDGRPRKPKAGFTADVWDHGALDEDDEDDEPQCCLGPDEATLRYCPMNESLLPFKLLYVFLRGGVACIMPYLSVFLSLLSLPPSTVGILLGLPCLVMAFVNPVFGFVADKFQCRKAVLLLCLSLWFAFIVSVTFLRPLKPAACKEVVDNLWEVSRTFPKDSKEYQHLLCMVNRSLDEYRMEGRPGGQTEEEHWKPVLSLLQLPDPFSTGLVGTCASTAARDHKDPISALTENIEQFGALFIPHVMAPPNGTSAGIGWLFERASLLQSFVKVFVLMSLGEVMQGPTMALTDTATLNELGEQQWNRYGWQRSFGSAGFAIYSIAVASFLGLMRFPQMICGLEIEIIDYCIGTVMFGGTVACAFGLLFACCFRFKYYTNAEYKFSNVLPALCSGYYGSIMVTALVLAVCNGCVAGYLSWHLRSLGATEITLSLVLAVRAGSELLLAFHTPRLIGCSGHVELLFAGLLVYCLRFLCYALVTNPWMVLPVEVLHGMSIALTWNILVSLLCRAVPFECMATLQGFLSGIYFGLGHGIGAIAGGFMVTSYGVLWTFYSFSFGVFCYAIGFFLAVKAFRPPRKAVTSYQMLSSKDPLW</sequence>
<dbReference type="PANTHER" id="PTHR16172">
    <property type="entry name" value="MAJOR FACILITATOR SUPERFAMILY DOMAIN-CONTAINING PROTEIN 6-LIKE"/>
    <property type="match status" value="1"/>
</dbReference>
<feature type="transmembrane region" description="Helical" evidence="7">
    <location>
        <begin position="516"/>
        <end position="536"/>
    </location>
</feature>
<evidence type="ECO:0000313" key="9">
    <source>
        <dbReference type="Proteomes" id="UP000694845"/>
    </source>
</evidence>
<dbReference type="Proteomes" id="UP000694845">
    <property type="component" value="Unplaced"/>
</dbReference>
<feature type="domain" description="Major facilitator superfamily (MFS) profile" evidence="8">
    <location>
        <begin position="444"/>
        <end position="650"/>
    </location>
</feature>
<evidence type="ECO:0000256" key="7">
    <source>
        <dbReference type="SAM" id="Phobius"/>
    </source>
</evidence>
<dbReference type="RefSeq" id="XP_022085051.1">
    <property type="nucleotide sequence ID" value="XM_022229359.1"/>
</dbReference>
<dbReference type="PROSITE" id="PS50850">
    <property type="entry name" value="MFS"/>
    <property type="match status" value="1"/>
</dbReference>